<dbReference type="EMBL" id="JABWDY010001861">
    <property type="protein sequence ID" value="KAF5207092.1"/>
    <property type="molecule type" value="Genomic_DNA"/>
</dbReference>
<protein>
    <submittedName>
        <fullName evidence="1">Uncharacterized protein</fullName>
    </submittedName>
</protein>
<proteinExistence type="predicted"/>
<gene>
    <name evidence="1" type="ORF">FRX31_003321</name>
</gene>
<accession>A0A7J6XF88</accession>
<evidence type="ECO:0000313" key="1">
    <source>
        <dbReference type="EMBL" id="KAF5207092.1"/>
    </source>
</evidence>
<organism evidence="1 2">
    <name type="scientific">Thalictrum thalictroides</name>
    <name type="common">Rue-anemone</name>
    <name type="synonym">Anemone thalictroides</name>
    <dbReference type="NCBI Taxonomy" id="46969"/>
    <lineage>
        <taxon>Eukaryota</taxon>
        <taxon>Viridiplantae</taxon>
        <taxon>Streptophyta</taxon>
        <taxon>Embryophyta</taxon>
        <taxon>Tracheophyta</taxon>
        <taxon>Spermatophyta</taxon>
        <taxon>Magnoliopsida</taxon>
        <taxon>Ranunculales</taxon>
        <taxon>Ranunculaceae</taxon>
        <taxon>Thalictroideae</taxon>
        <taxon>Thalictrum</taxon>
    </lineage>
</organism>
<name>A0A7J6XF88_THATH</name>
<keyword evidence="2" id="KW-1185">Reference proteome</keyword>
<reference evidence="1 2" key="1">
    <citation type="submission" date="2020-06" db="EMBL/GenBank/DDBJ databases">
        <title>Transcriptomic and genomic resources for Thalictrum thalictroides and T. hernandezii: Facilitating candidate gene discovery in an emerging model plant lineage.</title>
        <authorList>
            <person name="Arias T."/>
            <person name="Riano-Pachon D.M."/>
            <person name="Di Stilio V.S."/>
        </authorList>
    </citation>
    <scope>NUCLEOTIDE SEQUENCE [LARGE SCALE GENOMIC DNA]</scope>
    <source>
        <strain evidence="2">cv. WT478/WT964</strain>
        <tissue evidence="1">Leaves</tissue>
    </source>
</reference>
<comment type="caution">
    <text evidence="1">The sequence shown here is derived from an EMBL/GenBank/DDBJ whole genome shotgun (WGS) entry which is preliminary data.</text>
</comment>
<dbReference type="Proteomes" id="UP000554482">
    <property type="component" value="Unassembled WGS sequence"/>
</dbReference>
<dbReference type="AlphaFoldDB" id="A0A7J6XF88"/>
<evidence type="ECO:0000313" key="2">
    <source>
        <dbReference type="Proteomes" id="UP000554482"/>
    </source>
</evidence>
<sequence>MGQLQNEIKSGVEHKPYFEKCLSKRSYARDPTEAEEHIGITRENIRGKQRRLQVLQEEQRPVIVQAVNVAAELGRYDKRSVVEPAIERKKWDIKVAAEVFVKDCSEIELGCFGCKGIAVAEVGEDNDHEVLLMTW</sequence>